<protein>
    <submittedName>
        <fullName evidence="2">Uncharacterized protein</fullName>
    </submittedName>
</protein>
<feature type="region of interest" description="Disordered" evidence="1">
    <location>
        <begin position="1"/>
        <end position="89"/>
    </location>
</feature>
<gene>
    <name evidence="2" type="ORF">WN55_01921</name>
</gene>
<dbReference type="EMBL" id="KQ434890">
    <property type="protein sequence ID" value="KZC10492.1"/>
    <property type="molecule type" value="Genomic_DNA"/>
</dbReference>
<dbReference type="AlphaFoldDB" id="A0A154PFA7"/>
<organism evidence="2 3">
    <name type="scientific">Dufourea novaeangliae</name>
    <name type="common">Sweat bee</name>
    <dbReference type="NCBI Taxonomy" id="178035"/>
    <lineage>
        <taxon>Eukaryota</taxon>
        <taxon>Metazoa</taxon>
        <taxon>Ecdysozoa</taxon>
        <taxon>Arthropoda</taxon>
        <taxon>Hexapoda</taxon>
        <taxon>Insecta</taxon>
        <taxon>Pterygota</taxon>
        <taxon>Neoptera</taxon>
        <taxon>Endopterygota</taxon>
        <taxon>Hymenoptera</taxon>
        <taxon>Apocrita</taxon>
        <taxon>Aculeata</taxon>
        <taxon>Apoidea</taxon>
        <taxon>Anthophila</taxon>
        <taxon>Halictidae</taxon>
        <taxon>Rophitinae</taxon>
        <taxon>Dufourea</taxon>
    </lineage>
</organism>
<proteinExistence type="predicted"/>
<keyword evidence="3" id="KW-1185">Reference proteome</keyword>
<evidence type="ECO:0000313" key="3">
    <source>
        <dbReference type="Proteomes" id="UP000076502"/>
    </source>
</evidence>
<sequence length="162" mass="18175">MQNRVHHSALESSQVAKGEKGEAKKRKMGAIDRKGTEGKDGAVRHCDPREKESQNRPGRRKDRDRDEKMVTTKKGEEKDGGRATGQSPRARIYITERLTQARTTEDTINLDTGRIKSRIYSPDTERDGPVLSRCCPVCRCRTVWVGSSVMATSRSIFSLGIE</sequence>
<name>A0A154PFA7_DUFNO</name>
<reference evidence="2 3" key="1">
    <citation type="submission" date="2015-07" db="EMBL/GenBank/DDBJ databases">
        <title>The genome of Dufourea novaeangliae.</title>
        <authorList>
            <person name="Pan H."/>
            <person name="Kapheim K."/>
        </authorList>
    </citation>
    <scope>NUCLEOTIDE SEQUENCE [LARGE SCALE GENOMIC DNA]</scope>
    <source>
        <strain evidence="2">0120121106</strain>
        <tissue evidence="2">Whole body</tissue>
    </source>
</reference>
<evidence type="ECO:0000256" key="1">
    <source>
        <dbReference type="SAM" id="MobiDB-lite"/>
    </source>
</evidence>
<evidence type="ECO:0000313" key="2">
    <source>
        <dbReference type="EMBL" id="KZC10492.1"/>
    </source>
</evidence>
<feature type="compositionally biased region" description="Basic and acidic residues" evidence="1">
    <location>
        <begin position="61"/>
        <end position="81"/>
    </location>
</feature>
<dbReference type="Proteomes" id="UP000076502">
    <property type="component" value="Unassembled WGS sequence"/>
</dbReference>
<feature type="compositionally biased region" description="Basic and acidic residues" evidence="1">
    <location>
        <begin position="29"/>
        <end position="54"/>
    </location>
</feature>
<accession>A0A154PFA7</accession>